<evidence type="ECO:0000313" key="4">
    <source>
        <dbReference type="Proteomes" id="UP000199004"/>
    </source>
</evidence>
<evidence type="ECO:0000256" key="1">
    <source>
        <dbReference type="SAM" id="MobiDB-lite"/>
    </source>
</evidence>
<proteinExistence type="predicted"/>
<evidence type="ECO:0000313" key="3">
    <source>
        <dbReference type="EMBL" id="SDN82445.1"/>
    </source>
</evidence>
<reference evidence="3 4" key="1">
    <citation type="submission" date="2016-10" db="EMBL/GenBank/DDBJ databases">
        <authorList>
            <person name="de Groot N.N."/>
        </authorList>
    </citation>
    <scope>NUCLEOTIDE SEQUENCE [LARGE SCALE GENOMIC DNA]</scope>
    <source>
        <strain evidence="3 4">CGMCC 1.11147</strain>
    </source>
</reference>
<name>A0A1H0EJE3_9ACTN</name>
<gene>
    <name evidence="3" type="ORF">SAMN05192576_2876</name>
</gene>
<feature type="region of interest" description="Disordered" evidence="1">
    <location>
        <begin position="315"/>
        <end position="352"/>
    </location>
</feature>
<evidence type="ECO:0000256" key="2">
    <source>
        <dbReference type="SAM" id="Phobius"/>
    </source>
</evidence>
<organism evidence="3 4">
    <name type="scientific">Nocardioides szechwanensis</name>
    <dbReference type="NCBI Taxonomy" id="1005944"/>
    <lineage>
        <taxon>Bacteria</taxon>
        <taxon>Bacillati</taxon>
        <taxon>Actinomycetota</taxon>
        <taxon>Actinomycetes</taxon>
        <taxon>Propionibacteriales</taxon>
        <taxon>Nocardioidaceae</taxon>
        <taxon>Nocardioides</taxon>
    </lineage>
</organism>
<feature type="transmembrane region" description="Helical" evidence="2">
    <location>
        <begin position="161"/>
        <end position="180"/>
    </location>
</feature>
<dbReference type="EMBL" id="FNIC01000004">
    <property type="protein sequence ID" value="SDN82445.1"/>
    <property type="molecule type" value="Genomic_DNA"/>
</dbReference>
<dbReference type="STRING" id="1005944.SAMN05192576_2876"/>
<dbReference type="Pfam" id="PF22564">
    <property type="entry name" value="HAAS"/>
    <property type="match status" value="1"/>
</dbReference>
<dbReference type="Proteomes" id="UP000199004">
    <property type="component" value="Unassembled WGS sequence"/>
</dbReference>
<keyword evidence="2" id="KW-0472">Membrane</keyword>
<feature type="compositionally biased region" description="Pro residues" evidence="1">
    <location>
        <begin position="330"/>
        <end position="343"/>
    </location>
</feature>
<dbReference type="OrthoDB" id="5185521at2"/>
<keyword evidence="2" id="KW-1133">Transmembrane helix</keyword>
<keyword evidence="4" id="KW-1185">Reference proteome</keyword>
<accession>A0A1H0EJE3</accession>
<feature type="compositionally biased region" description="Basic and acidic residues" evidence="1">
    <location>
        <begin position="315"/>
        <end position="325"/>
    </location>
</feature>
<dbReference type="AlphaFoldDB" id="A0A1H0EJE3"/>
<protein>
    <submittedName>
        <fullName evidence="3">Uncharacterized protein</fullName>
    </submittedName>
</protein>
<keyword evidence="2" id="KW-0812">Transmembrane</keyword>
<dbReference type="RefSeq" id="WP_091025481.1">
    <property type="nucleotide sequence ID" value="NZ_BKAE01000010.1"/>
</dbReference>
<sequence length="352" mass="38840">MNDTLHIPTRPEVETFVSEVRARLADLSDEEREELVGGLEADLSDQLAESPGLWADVLGDPTAYAAELRAAAGLPEQTRVRRRWLPPVRRPGDLGDDLDRMRAWLLAEVELRPWSRQAWSVAEALRPAWWALRAWIVVTFLDQVAGEWENVTLVPTLGIDLLGPLVLAVAIVLSALIGLGRLWPRSGPDRPLLTRLLLIAANVTALLLPFSFQLAGQHEHSDYSGYSAGYRDGRHQPGLRVDGREVRNVFAYNRDGRLIQGAQLFRANGEPLDVRAGDAHLGRGAERTVGCGWFNGTSQLFNVFPLAQREQRRGSCLEEAERRDAGPVTTPEPPFAVVPPVTSPVPTTSPVE</sequence>
<feature type="transmembrane region" description="Helical" evidence="2">
    <location>
        <begin position="192"/>
        <end position="212"/>
    </location>
</feature>